<name>A0A9W8HEA0_9FUNG</name>
<organism evidence="2 3">
    <name type="scientific">Coemansia javaensis</name>
    <dbReference type="NCBI Taxonomy" id="2761396"/>
    <lineage>
        <taxon>Eukaryota</taxon>
        <taxon>Fungi</taxon>
        <taxon>Fungi incertae sedis</taxon>
        <taxon>Zoopagomycota</taxon>
        <taxon>Kickxellomycotina</taxon>
        <taxon>Kickxellomycetes</taxon>
        <taxon>Kickxellales</taxon>
        <taxon>Kickxellaceae</taxon>
        <taxon>Coemansia</taxon>
    </lineage>
</organism>
<dbReference type="GO" id="GO:0045943">
    <property type="term" value="P:positive regulation of transcription by RNA polymerase I"/>
    <property type="evidence" value="ECO:0007669"/>
    <property type="project" value="TreeGrafter"/>
</dbReference>
<dbReference type="GO" id="GO:0070692">
    <property type="term" value="C:CTDK-1 complex"/>
    <property type="evidence" value="ECO:0007669"/>
    <property type="project" value="InterPro"/>
</dbReference>
<dbReference type="OrthoDB" id="21266at2759"/>
<dbReference type="AlphaFoldDB" id="A0A9W8HEA0"/>
<evidence type="ECO:0000313" key="3">
    <source>
        <dbReference type="Proteomes" id="UP001140217"/>
    </source>
</evidence>
<dbReference type="InterPro" id="IPR006569">
    <property type="entry name" value="CID_dom"/>
</dbReference>
<evidence type="ECO:0000259" key="1">
    <source>
        <dbReference type="PROSITE" id="PS51391"/>
    </source>
</evidence>
<feature type="domain" description="CID" evidence="1">
    <location>
        <begin position="5"/>
        <end position="140"/>
    </location>
</feature>
<reference evidence="2" key="1">
    <citation type="submission" date="2022-07" db="EMBL/GenBank/DDBJ databases">
        <title>Phylogenomic reconstructions and comparative analyses of Kickxellomycotina fungi.</title>
        <authorList>
            <person name="Reynolds N.K."/>
            <person name="Stajich J.E."/>
            <person name="Barry K."/>
            <person name="Grigoriev I.V."/>
            <person name="Crous P."/>
            <person name="Smith M.E."/>
        </authorList>
    </citation>
    <scope>NUCLEOTIDE SEQUENCE</scope>
    <source>
        <strain evidence="2">NBRC 105414</strain>
    </source>
</reference>
<dbReference type="SMART" id="SM00582">
    <property type="entry name" value="RPR"/>
    <property type="match status" value="1"/>
</dbReference>
<dbReference type="Pfam" id="PF12350">
    <property type="entry name" value="CTK3_C"/>
    <property type="match status" value="1"/>
</dbReference>
<proteinExistence type="predicted"/>
<accession>A0A9W8HEA0</accession>
<dbReference type="Gene3D" id="1.25.40.90">
    <property type="match status" value="1"/>
</dbReference>
<dbReference type="InterPro" id="IPR024637">
    <property type="entry name" value="Ctk3_C"/>
</dbReference>
<dbReference type="Pfam" id="PF12243">
    <property type="entry name" value="CTK3"/>
    <property type="match status" value="1"/>
</dbReference>
<keyword evidence="3" id="KW-1185">Reference proteome</keyword>
<dbReference type="PANTHER" id="PTHR28291">
    <property type="entry name" value="CTD KINASE SUBUNIT GAMMA"/>
    <property type="match status" value="1"/>
</dbReference>
<dbReference type="PANTHER" id="PTHR28291:SF1">
    <property type="entry name" value="CTD KINASE SUBUNIT GAMMA"/>
    <property type="match status" value="1"/>
</dbReference>
<dbReference type="GO" id="GO:0032786">
    <property type="term" value="P:positive regulation of DNA-templated transcription, elongation"/>
    <property type="evidence" value="ECO:0007669"/>
    <property type="project" value="InterPro"/>
</dbReference>
<dbReference type="InterPro" id="IPR024638">
    <property type="entry name" value="Ctk3_N"/>
</dbReference>
<sequence length="227" mass="24673">MDGMDPFEARLLFGNMLENLSGSQATIDRAVAFALRSAEMADDLFECVSEKLEKLHVPPRLNVLLVVDGILGGRGGAAGPAWHDLVCKDVVRLVQAVVPETPGGDSNVAQTRKVAAGWRRRGVFDAATLDRIDRLLEARAGAGGGGGGAPAAAETGMRNQDILKRIEEDRERHKRHKEDAWIRPAYEPPERELAACWDAASDFGDADWAEIAVDAEEHRRDCRPLAA</sequence>
<dbReference type="InterPro" id="IPR042326">
    <property type="entry name" value="Ctk3"/>
</dbReference>
<dbReference type="PROSITE" id="PS51391">
    <property type="entry name" value="CID"/>
    <property type="match status" value="1"/>
</dbReference>
<evidence type="ECO:0000313" key="2">
    <source>
        <dbReference type="EMBL" id="KAJ2780257.1"/>
    </source>
</evidence>
<gene>
    <name evidence="2" type="ORF">H4R18_003569</name>
</gene>
<dbReference type="EMBL" id="JANBUL010000145">
    <property type="protein sequence ID" value="KAJ2780257.1"/>
    <property type="molecule type" value="Genomic_DNA"/>
</dbReference>
<dbReference type="InterPro" id="IPR008942">
    <property type="entry name" value="ENTH_VHS"/>
</dbReference>
<comment type="caution">
    <text evidence="2">The sequence shown here is derived from an EMBL/GenBank/DDBJ whole genome shotgun (WGS) entry which is preliminary data.</text>
</comment>
<protein>
    <recommendedName>
        <fullName evidence="1">CID domain-containing protein</fullName>
    </recommendedName>
</protein>
<dbReference type="Proteomes" id="UP001140217">
    <property type="component" value="Unassembled WGS sequence"/>
</dbReference>